<dbReference type="Proteomes" id="UP000251960">
    <property type="component" value="Chromosome 3"/>
</dbReference>
<dbReference type="EMBL" id="NCVQ01000004">
    <property type="protein sequence ID" value="PWZ31612.1"/>
    <property type="molecule type" value="Genomic_DNA"/>
</dbReference>
<organism evidence="2 3">
    <name type="scientific">Zea mays</name>
    <name type="common">Maize</name>
    <dbReference type="NCBI Taxonomy" id="4577"/>
    <lineage>
        <taxon>Eukaryota</taxon>
        <taxon>Viridiplantae</taxon>
        <taxon>Streptophyta</taxon>
        <taxon>Embryophyta</taxon>
        <taxon>Tracheophyta</taxon>
        <taxon>Spermatophyta</taxon>
        <taxon>Magnoliopsida</taxon>
        <taxon>Liliopsida</taxon>
        <taxon>Poales</taxon>
        <taxon>Poaceae</taxon>
        <taxon>PACMAD clade</taxon>
        <taxon>Panicoideae</taxon>
        <taxon>Andropogonodae</taxon>
        <taxon>Andropogoneae</taxon>
        <taxon>Tripsacinae</taxon>
        <taxon>Zea</taxon>
    </lineage>
</organism>
<proteinExistence type="predicted"/>
<accession>A0A3L6FEJ2</accession>
<protein>
    <submittedName>
        <fullName evidence="2">Uncharacterized protein</fullName>
    </submittedName>
</protein>
<feature type="compositionally biased region" description="Low complexity" evidence="1">
    <location>
        <begin position="109"/>
        <end position="127"/>
    </location>
</feature>
<name>A0A3L6FEJ2_MAIZE</name>
<evidence type="ECO:0000256" key="1">
    <source>
        <dbReference type="SAM" id="MobiDB-lite"/>
    </source>
</evidence>
<evidence type="ECO:0000313" key="3">
    <source>
        <dbReference type="Proteomes" id="UP000251960"/>
    </source>
</evidence>
<gene>
    <name evidence="2" type="ORF">Zm00014a_040391</name>
</gene>
<feature type="region of interest" description="Disordered" evidence="1">
    <location>
        <begin position="103"/>
        <end position="136"/>
    </location>
</feature>
<reference evidence="2 3" key="1">
    <citation type="journal article" date="2018" name="Nat. Genet.">
        <title>Extensive intraspecific gene order and gene structural variations between Mo17 and other maize genomes.</title>
        <authorList>
            <person name="Sun S."/>
            <person name="Zhou Y."/>
            <person name="Chen J."/>
            <person name="Shi J."/>
            <person name="Zhao H."/>
            <person name="Zhao H."/>
            <person name="Song W."/>
            <person name="Zhang M."/>
            <person name="Cui Y."/>
            <person name="Dong X."/>
            <person name="Liu H."/>
            <person name="Ma X."/>
            <person name="Jiao Y."/>
            <person name="Wang B."/>
            <person name="Wei X."/>
            <person name="Stein J.C."/>
            <person name="Glaubitz J.C."/>
            <person name="Lu F."/>
            <person name="Yu G."/>
            <person name="Liang C."/>
            <person name="Fengler K."/>
            <person name="Li B."/>
            <person name="Rafalski A."/>
            <person name="Schnable P.S."/>
            <person name="Ware D.H."/>
            <person name="Buckler E.S."/>
            <person name="Lai J."/>
        </authorList>
    </citation>
    <scope>NUCLEOTIDE SEQUENCE [LARGE SCALE GENOMIC DNA]</scope>
    <source>
        <strain evidence="3">cv. Missouri 17</strain>
        <tissue evidence="2">Seedling</tissue>
    </source>
</reference>
<evidence type="ECO:0000313" key="2">
    <source>
        <dbReference type="EMBL" id="PWZ31612.1"/>
    </source>
</evidence>
<dbReference type="AlphaFoldDB" id="A0A3L6FEJ2"/>
<sequence>MSRRRRPRAGGGAGGGAWWRWPLGFCGAAATRRRRRRPRRSGTKCPTLIPLTAATVGCDINVPGLKYAYPLSTGYVAKKYAQSRRLVGFGLAAGDRRPSLPHAARCAVASTPPSSRLPSSPAAAAPSSPLPATPGIDLLRPLL</sequence>
<comment type="caution">
    <text evidence="2">The sequence shown here is derived from an EMBL/GenBank/DDBJ whole genome shotgun (WGS) entry which is preliminary data.</text>
</comment>